<dbReference type="Gene3D" id="3.40.50.620">
    <property type="entry name" value="HUPs"/>
    <property type="match status" value="1"/>
</dbReference>
<dbReference type="AlphaFoldDB" id="A0A6B3SMV7"/>
<dbReference type="Proteomes" id="UP000482155">
    <property type="component" value="Unassembled WGS sequence"/>
</dbReference>
<comment type="caution">
    <text evidence="2">The sequence shown here is derived from an EMBL/GenBank/DDBJ whole genome shotgun (WGS) entry which is preliminary data.</text>
</comment>
<accession>A0A6B3SMV7</accession>
<reference evidence="2 3" key="1">
    <citation type="submission" date="2020-02" db="EMBL/GenBank/DDBJ databases">
        <authorList>
            <person name="Kim M.K."/>
        </authorList>
    </citation>
    <scope>NUCLEOTIDE SEQUENCE [LARGE SCALE GENOMIC DNA]</scope>
    <source>
        <strain evidence="2 3">17J57-3</strain>
    </source>
</reference>
<sequence>MTQPPLFVTADTLDPFVFDRAIIGLSGGKDSIACLLHLFEIGYPKERIECWHHDVDGREAPAFMDWPCTRDYCRKLCEALDIPLYFSWRQGGFEREMLRENQLTAPVLFETPDGIGQAGGVRGEPNTRRKFPQQAASLSTRYCSSSLKIDVCSTAIANQPRFEKKRTLLVTGERAEESRARAGYAIAEHHKTSNGKREVWQWRPVHGWTEQQVWDIMEKYRINPHPAYHLGWGRASCMTCIFGSPSQWASVYQIAPQRVIKIHAYEQDFDCTLRRDGDIMKAVNRGTPYDMDPHYVQLALSEEYTDPILVEDWKLPKGAFGESCGPT</sequence>
<feature type="domain" description="Phosphoadenosine phosphosulphate reductase" evidence="1">
    <location>
        <begin position="143"/>
        <end position="240"/>
    </location>
</feature>
<dbReference type="EMBL" id="JAAIVB010000011">
    <property type="protein sequence ID" value="NEX60056.1"/>
    <property type="molecule type" value="Genomic_DNA"/>
</dbReference>
<evidence type="ECO:0000313" key="2">
    <source>
        <dbReference type="EMBL" id="NEX60056.1"/>
    </source>
</evidence>
<evidence type="ECO:0000259" key="1">
    <source>
        <dbReference type="Pfam" id="PF01507"/>
    </source>
</evidence>
<dbReference type="SUPFAM" id="SSF52402">
    <property type="entry name" value="Adenine nucleotide alpha hydrolases-like"/>
    <property type="match status" value="1"/>
</dbReference>
<protein>
    <submittedName>
        <fullName evidence="2">Phosphoadenosine phosphosulfate reductase family protein</fullName>
    </submittedName>
</protein>
<dbReference type="PANTHER" id="PTHR43196:SF2">
    <property type="entry name" value="PHOSPHOADENOSINE PHOSPHOSULFATE REDUCTASE"/>
    <property type="match status" value="1"/>
</dbReference>
<dbReference type="PANTHER" id="PTHR43196">
    <property type="entry name" value="SULFATE ADENYLYLTRANSFERASE SUBUNIT 2"/>
    <property type="match status" value="1"/>
</dbReference>
<dbReference type="InterPro" id="IPR002500">
    <property type="entry name" value="PAPS_reduct_dom"/>
</dbReference>
<gene>
    <name evidence="2" type="ORF">G3574_03100</name>
</gene>
<organism evidence="2 3">
    <name type="scientific">Noviherbaspirillum galbum</name>
    <dbReference type="NCBI Taxonomy" id="2709383"/>
    <lineage>
        <taxon>Bacteria</taxon>
        <taxon>Pseudomonadati</taxon>
        <taxon>Pseudomonadota</taxon>
        <taxon>Betaproteobacteria</taxon>
        <taxon>Burkholderiales</taxon>
        <taxon>Oxalobacteraceae</taxon>
        <taxon>Noviherbaspirillum</taxon>
    </lineage>
</organism>
<evidence type="ECO:0000313" key="3">
    <source>
        <dbReference type="Proteomes" id="UP000482155"/>
    </source>
</evidence>
<dbReference type="InterPro" id="IPR050128">
    <property type="entry name" value="Sulfate_adenylyltrnsfr_sub2"/>
</dbReference>
<dbReference type="InterPro" id="IPR014729">
    <property type="entry name" value="Rossmann-like_a/b/a_fold"/>
</dbReference>
<proteinExistence type="predicted"/>
<name>A0A6B3SMV7_9BURK</name>
<dbReference type="Pfam" id="PF01507">
    <property type="entry name" value="PAPS_reduct"/>
    <property type="match status" value="1"/>
</dbReference>
<keyword evidence="3" id="KW-1185">Reference proteome</keyword>
<dbReference type="GO" id="GO:0003824">
    <property type="term" value="F:catalytic activity"/>
    <property type="evidence" value="ECO:0007669"/>
    <property type="project" value="InterPro"/>
</dbReference>